<evidence type="ECO:0000313" key="1">
    <source>
        <dbReference type="EMBL" id="MDA2810510.1"/>
    </source>
</evidence>
<reference evidence="1 2" key="1">
    <citation type="submission" date="2023-01" db="EMBL/GenBank/DDBJ databases">
        <title>Draft genome sequence of Nocardiopsis sp. RSe5-2 isolated from halophytes.</title>
        <authorList>
            <person name="Duangmal K."/>
            <person name="Chantavorakit T."/>
        </authorList>
    </citation>
    <scope>NUCLEOTIDE SEQUENCE [LARGE SCALE GENOMIC DNA]</scope>
    <source>
        <strain evidence="1 2">RSe5-2</strain>
    </source>
</reference>
<protein>
    <submittedName>
        <fullName evidence="1">Imm21 family immunity protein</fullName>
    </submittedName>
</protein>
<evidence type="ECO:0000313" key="2">
    <source>
        <dbReference type="Proteomes" id="UP001527866"/>
    </source>
</evidence>
<proteinExistence type="predicted"/>
<keyword evidence="2" id="KW-1185">Reference proteome</keyword>
<comment type="caution">
    <text evidence="1">The sequence shown here is derived from an EMBL/GenBank/DDBJ whole genome shotgun (WGS) entry which is preliminary data.</text>
</comment>
<dbReference type="Pfam" id="PF15589">
    <property type="entry name" value="Imm21"/>
    <property type="match status" value="1"/>
</dbReference>
<dbReference type="EMBL" id="JAQFWQ010000015">
    <property type="protein sequence ID" value="MDA2810510.1"/>
    <property type="molecule type" value="Genomic_DNA"/>
</dbReference>
<dbReference type="Proteomes" id="UP001527866">
    <property type="component" value="Unassembled WGS sequence"/>
</dbReference>
<gene>
    <name evidence="1" type="ORF">O4J56_07660</name>
</gene>
<dbReference type="RefSeq" id="WP_270684671.1">
    <property type="nucleotide sequence ID" value="NZ_JAQFWQ010000015.1"/>
</dbReference>
<accession>A0ABT4U0P1</accession>
<organism evidence="1 2">
    <name type="scientific">Nocardiopsis endophytica</name>
    <dbReference type="NCBI Taxonomy" id="3018445"/>
    <lineage>
        <taxon>Bacteria</taxon>
        <taxon>Bacillati</taxon>
        <taxon>Actinomycetota</taxon>
        <taxon>Actinomycetes</taxon>
        <taxon>Streptosporangiales</taxon>
        <taxon>Nocardiopsidaceae</taxon>
        <taxon>Nocardiopsis</taxon>
    </lineage>
</organism>
<sequence length="186" mass="19401">MSVPLEWVESMGGPLVVVPVSALPAWSGGTMSGILMGGDVLDDYDRAMAVDDLAGIVSVGGGAGRALVLGDGPDPGCYLPEHRAFLRWCGAESESRLRSAAEEVLADPATSWDECGTWVTDGPAVLMDAAVPGTELDTAYPDEGMPEQAPVPLPPGRWRVRATQTEADPETWVGLVQLLPADSADA</sequence>
<dbReference type="InterPro" id="IPR028961">
    <property type="entry name" value="Imm21"/>
</dbReference>
<name>A0ABT4U0P1_9ACTN</name>